<proteinExistence type="predicted"/>
<dbReference type="InterPro" id="IPR027728">
    <property type="entry name" value="Topless_fam"/>
</dbReference>
<dbReference type="Gramene" id="OE9A041161T1">
    <property type="protein sequence ID" value="OE9A041161C1"/>
    <property type="gene ID" value="OE9A041161"/>
</dbReference>
<dbReference type="InterPro" id="IPR015943">
    <property type="entry name" value="WD40/YVTN_repeat-like_dom_sf"/>
</dbReference>
<comment type="caution">
    <text evidence="2">The sequence shown here is derived from an EMBL/GenBank/DDBJ whole genome shotgun (WGS) entry which is preliminary data.</text>
</comment>
<accession>A0A8S0PFC2</accession>
<sequence>MYANSGNVIMSLYANAVHQLWKWPKCECNPTGEARTDTVPQLWQPRSGISVTNYISLINPEDAVPCFALSKNDSYVISTSGEGISLFNTMTFQTIATFMPPPPAATFLAFHPQDNNIIAIGMDDSSILIYYVRLNKKRITGLAFSNICNVLVSAGADSQLCVWSIDTWEKKTSDYLQSPPGCSAASLADTNVQFHRDQTHVLAFQERHIAIYEVPNLTCLMQFAPLQASGRITGATYSCDGQSIYISFENGSAGVFTASSLCLRCQINYCAYAPLYPSISAYPLVIAAHPHKPNQFALGLTDGGVCVIEPLELEGEWGNLPLQENSACSSTGHADSSDQSQR</sequence>
<dbReference type="EMBL" id="CACTIH010000019">
    <property type="protein sequence ID" value="CAA2934793.1"/>
    <property type="molecule type" value="Genomic_DNA"/>
</dbReference>
<dbReference type="PANTHER" id="PTHR44083">
    <property type="entry name" value="TOPLESS-RELATED PROTEIN 1-RELATED"/>
    <property type="match status" value="1"/>
</dbReference>
<dbReference type="Gene3D" id="2.130.10.10">
    <property type="entry name" value="YVTN repeat-like/Quinoprotein amine dehydrogenase"/>
    <property type="match status" value="1"/>
</dbReference>
<feature type="repeat" description="WD" evidence="1">
    <location>
        <begin position="132"/>
        <end position="173"/>
    </location>
</feature>
<dbReference type="PANTHER" id="PTHR44083:SF35">
    <property type="entry name" value="TOPLESS-RELATED PROTEIN 4-LIKE ISOFORM X1"/>
    <property type="match status" value="1"/>
</dbReference>
<dbReference type="GO" id="GO:0006355">
    <property type="term" value="P:regulation of DNA-templated transcription"/>
    <property type="evidence" value="ECO:0007669"/>
    <property type="project" value="InterPro"/>
</dbReference>
<dbReference type="PROSITE" id="PS50082">
    <property type="entry name" value="WD_REPEATS_2"/>
    <property type="match status" value="1"/>
</dbReference>
<dbReference type="InterPro" id="IPR001680">
    <property type="entry name" value="WD40_rpt"/>
</dbReference>
<organism evidence="2 3">
    <name type="scientific">Olea europaea subsp. europaea</name>
    <dbReference type="NCBI Taxonomy" id="158383"/>
    <lineage>
        <taxon>Eukaryota</taxon>
        <taxon>Viridiplantae</taxon>
        <taxon>Streptophyta</taxon>
        <taxon>Embryophyta</taxon>
        <taxon>Tracheophyta</taxon>
        <taxon>Spermatophyta</taxon>
        <taxon>Magnoliopsida</taxon>
        <taxon>eudicotyledons</taxon>
        <taxon>Gunneridae</taxon>
        <taxon>Pentapetalae</taxon>
        <taxon>asterids</taxon>
        <taxon>lamiids</taxon>
        <taxon>Lamiales</taxon>
        <taxon>Oleaceae</taxon>
        <taxon>Oleeae</taxon>
        <taxon>Olea</taxon>
    </lineage>
</organism>
<dbReference type="InterPro" id="IPR036322">
    <property type="entry name" value="WD40_repeat_dom_sf"/>
</dbReference>
<dbReference type="SMART" id="SM00320">
    <property type="entry name" value="WD40"/>
    <property type="match status" value="3"/>
</dbReference>
<dbReference type="AlphaFoldDB" id="A0A8S0PFC2"/>
<dbReference type="OrthoDB" id="904701at2759"/>
<keyword evidence="1" id="KW-0853">WD repeat</keyword>
<dbReference type="SUPFAM" id="SSF50978">
    <property type="entry name" value="WD40 repeat-like"/>
    <property type="match status" value="1"/>
</dbReference>
<dbReference type="Pfam" id="PF00400">
    <property type="entry name" value="WD40"/>
    <property type="match status" value="1"/>
</dbReference>
<evidence type="ECO:0000256" key="1">
    <source>
        <dbReference type="PROSITE-ProRule" id="PRU00221"/>
    </source>
</evidence>
<evidence type="ECO:0000313" key="3">
    <source>
        <dbReference type="Proteomes" id="UP000594638"/>
    </source>
</evidence>
<protein>
    <submittedName>
        <fullName evidence="2">Topless-related 4-like isoform X1</fullName>
    </submittedName>
</protein>
<keyword evidence="3" id="KW-1185">Reference proteome</keyword>
<dbReference type="Proteomes" id="UP000594638">
    <property type="component" value="Unassembled WGS sequence"/>
</dbReference>
<evidence type="ECO:0000313" key="2">
    <source>
        <dbReference type="EMBL" id="CAA2934793.1"/>
    </source>
</evidence>
<gene>
    <name evidence="2" type="ORF">OLEA9_A041161</name>
</gene>
<reference evidence="2 3" key="1">
    <citation type="submission" date="2019-12" db="EMBL/GenBank/DDBJ databases">
        <authorList>
            <person name="Alioto T."/>
            <person name="Alioto T."/>
            <person name="Gomez Garrido J."/>
        </authorList>
    </citation>
    <scope>NUCLEOTIDE SEQUENCE [LARGE SCALE GENOMIC DNA]</scope>
</reference>
<name>A0A8S0PFC2_OLEEU</name>